<dbReference type="InterPro" id="IPR000160">
    <property type="entry name" value="GGDEF_dom"/>
</dbReference>
<evidence type="ECO:0000313" key="5">
    <source>
        <dbReference type="Proteomes" id="UP001302316"/>
    </source>
</evidence>
<feature type="domain" description="EAL" evidence="2">
    <location>
        <begin position="260"/>
        <end position="512"/>
    </location>
</feature>
<dbReference type="Pfam" id="PF00563">
    <property type="entry name" value="EAL"/>
    <property type="match status" value="1"/>
</dbReference>
<dbReference type="CDD" id="cd01948">
    <property type="entry name" value="EAL"/>
    <property type="match status" value="1"/>
</dbReference>
<dbReference type="Pfam" id="PF00990">
    <property type="entry name" value="GGDEF"/>
    <property type="match status" value="1"/>
</dbReference>
<accession>A0AAP6JIV8</accession>
<dbReference type="SUPFAM" id="SSF141868">
    <property type="entry name" value="EAL domain-like"/>
    <property type="match status" value="1"/>
</dbReference>
<sequence length="525" mass="58248">MSMPRAGHWLRRDTPSKRALQVATLYAFLAGLWIAFSDQALARIIDDSATMAWAQTLKGWFFVLVTASLLFILVHRATRGLLRGYRAAVNATRDELTGLAGRAAIRDLGPAVLARAECMGEPAAFIMLDVDRLNRVNDAFGVGAGNAILMGIARRLQRLGRADLTLVRPGSDEFLIMVAPPCTPEAAEELVRDILSRVNRPYRLAGETVQIGVCAGIACYPRDGQTVDELVLAADKAVSAAEPGNDIVFFKRADEKARQLFNIENALNHALEKKQFRLFMQPVVDLDTGAILGAEALIRWEHPRLGLVSPGHFIPMLEHNGGIHDVGAWVLEEAIRGLHQWPDSDGLQIGVNVSRIQLETPDFLDYSAQLMDRANGQAGSLILEMTESMAMRDPEVIISRLRELKTHGHDMAMDDFGTGYSSLAYLKRFPFDYIKIDRAFVRGIPDDVENDLLVQTMRDMTSRLGKRTVAEGVETPEEARRLKQLGFRGVQGYLFDRPMPADDFGELLVKKHEYPVYGEASKTSH</sequence>
<comment type="caution">
    <text evidence="4">The sequence shown here is derived from an EMBL/GenBank/DDBJ whole genome shotgun (WGS) entry which is preliminary data.</text>
</comment>
<name>A0AAP6JIV8_9GAMM</name>
<dbReference type="RefSeq" id="WP_346052082.1">
    <property type="nucleotide sequence ID" value="NZ_JAYGII010000020.1"/>
</dbReference>
<dbReference type="Proteomes" id="UP001302316">
    <property type="component" value="Unassembled WGS sequence"/>
</dbReference>
<evidence type="ECO:0000313" key="4">
    <source>
        <dbReference type="EMBL" id="MEA5446094.1"/>
    </source>
</evidence>
<keyword evidence="1" id="KW-0812">Transmembrane</keyword>
<dbReference type="PROSITE" id="PS50887">
    <property type="entry name" value="GGDEF"/>
    <property type="match status" value="1"/>
</dbReference>
<protein>
    <submittedName>
        <fullName evidence="4">Bifunctional diguanylate cyclase/phosphodiesterase</fullName>
        <ecNumber evidence="4">2.7.7.65</ecNumber>
        <ecNumber evidence="4">3.1.4.52</ecNumber>
    </submittedName>
</protein>
<dbReference type="InterPro" id="IPR050706">
    <property type="entry name" value="Cyclic-di-GMP_PDE-like"/>
</dbReference>
<keyword evidence="1" id="KW-1133">Transmembrane helix</keyword>
<dbReference type="PANTHER" id="PTHR33121">
    <property type="entry name" value="CYCLIC DI-GMP PHOSPHODIESTERASE PDEF"/>
    <property type="match status" value="1"/>
</dbReference>
<dbReference type="InterPro" id="IPR029787">
    <property type="entry name" value="Nucleotide_cyclase"/>
</dbReference>
<keyword evidence="4" id="KW-0378">Hydrolase</keyword>
<feature type="transmembrane region" description="Helical" evidence="1">
    <location>
        <begin position="52"/>
        <end position="74"/>
    </location>
</feature>
<organism evidence="4 5">
    <name type="scientific">Natronospira elongata</name>
    <dbReference type="NCBI Taxonomy" id="3110268"/>
    <lineage>
        <taxon>Bacteria</taxon>
        <taxon>Pseudomonadati</taxon>
        <taxon>Pseudomonadota</taxon>
        <taxon>Gammaproteobacteria</taxon>
        <taxon>Natronospirales</taxon>
        <taxon>Natronospiraceae</taxon>
        <taxon>Natronospira</taxon>
    </lineage>
</organism>
<gene>
    <name evidence="4" type="ORF">VCB98_09705</name>
</gene>
<keyword evidence="4" id="KW-0548">Nucleotidyltransferase</keyword>
<dbReference type="EC" id="2.7.7.65" evidence="4"/>
<dbReference type="SMART" id="SM00267">
    <property type="entry name" value="GGDEF"/>
    <property type="match status" value="1"/>
</dbReference>
<dbReference type="InterPro" id="IPR035919">
    <property type="entry name" value="EAL_sf"/>
</dbReference>
<dbReference type="CDD" id="cd01949">
    <property type="entry name" value="GGDEF"/>
    <property type="match status" value="1"/>
</dbReference>
<dbReference type="Gene3D" id="3.30.70.270">
    <property type="match status" value="1"/>
</dbReference>
<keyword evidence="1" id="KW-0472">Membrane</keyword>
<dbReference type="SUPFAM" id="SSF55073">
    <property type="entry name" value="Nucleotide cyclase"/>
    <property type="match status" value="1"/>
</dbReference>
<dbReference type="Gene3D" id="3.20.20.450">
    <property type="entry name" value="EAL domain"/>
    <property type="match status" value="1"/>
</dbReference>
<reference evidence="4 5" key="1">
    <citation type="submission" date="2023-12" db="EMBL/GenBank/DDBJ databases">
        <title>Whole-genome sequencing of halo(alkali)philic microorganisms from hypersaline lakes.</title>
        <authorList>
            <person name="Sorokin D.Y."/>
            <person name="Merkel A.Y."/>
            <person name="Messina E."/>
            <person name="Yakimov M."/>
        </authorList>
    </citation>
    <scope>NUCLEOTIDE SEQUENCE [LARGE SCALE GENOMIC DNA]</scope>
    <source>
        <strain evidence="4 5">AB-CW1</strain>
    </source>
</reference>
<keyword evidence="4" id="KW-0808">Transferase</keyword>
<keyword evidence="5" id="KW-1185">Reference proteome</keyword>
<dbReference type="AlphaFoldDB" id="A0AAP6JIV8"/>
<feature type="domain" description="GGDEF" evidence="3">
    <location>
        <begin position="121"/>
        <end position="252"/>
    </location>
</feature>
<dbReference type="NCBIfam" id="TIGR00254">
    <property type="entry name" value="GGDEF"/>
    <property type="match status" value="1"/>
</dbReference>
<dbReference type="InterPro" id="IPR043128">
    <property type="entry name" value="Rev_trsase/Diguanyl_cyclase"/>
</dbReference>
<dbReference type="PROSITE" id="PS50883">
    <property type="entry name" value="EAL"/>
    <property type="match status" value="1"/>
</dbReference>
<dbReference type="PANTHER" id="PTHR33121:SF70">
    <property type="entry name" value="SIGNALING PROTEIN YKOW"/>
    <property type="match status" value="1"/>
</dbReference>
<dbReference type="GO" id="GO:0071111">
    <property type="term" value="F:cyclic-guanylate-specific phosphodiesterase activity"/>
    <property type="evidence" value="ECO:0007669"/>
    <property type="project" value="UniProtKB-EC"/>
</dbReference>
<dbReference type="GO" id="GO:0052621">
    <property type="term" value="F:diguanylate cyclase activity"/>
    <property type="evidence" value="ECO:0007669"/>
    <property type="project" value="UniProtKB-EC"/>
</dbReference>
<dbReference type="EMBL" id="JAYGII010000020">
    <property type="protein sequence ID" value="MEA5446094.1"/>
    <property type="molecule type" value="Genomic_DNA"/>
</dbReference>
<dbReference type="EC" id="3.1.4.52" evidence="4"/>
<dbReference type="SMART" id="SM00052">
    <property type="entry name" value="EAL"/>
    <property type="match status" value="1"/>
</dbReference>
<evidence type="ECO:0000259" key="2">
    <source>
        <dbReference type="PROSITE" id="PS50883"/>
    </source>
</evidence>
<evidence type="ECO:0000256" key="1">
    <source>
        <dbReference type="SAM" id="Phobius"/>
    </source>
</evidence>
<proteinExistence type="predicted"/>
<evidence type="ECO:0000259" key="3">
    <source>
        <dbReference type="PROSITE" id="PS50887"/>
    </source>
</evidence>
<dbReference type="InterPro" id="IPR001633">
    <property type="entry name" value="EAL_dom"/>
</dbReference>